<comment type="caution">
    <text evidence="2">The sequence shown here is derived from an EMBL/GenBank/DDBJ whole genome shotgun (WGS) entry which is preliminary data.</text>
</comment>
<accession>A0A1V4AVZ9</accession>
<proteinExistence type="predicted"/>
<evidence type="ECO:0000259" key="1">
    <source>
        <dbReference type="Pfam" id="PF12867"/>
    </source>
</evidence>
<reference evidence="2 3" key="1">
    <citation type="journal article" date="2017" name="Water Res.">
        <title>Discovery and metagenomic analysis of an anammox bacterial enrichment related to Candidatus "Brocadia caroliniensis" in a full-scale glycerol-fed nitritation-denitritation separate centrate treatment process.</title>
        <authorList>
            <person name="Park H."/>
            <person name="Brotto A.C."/>
            <person name="van Loosdrecht M.C."/>
            <person name="Chandran K."/>
        </authorList>
    </citation>
    <scope>NUCLEOTIDE SEQUENCE [LARGE SCALE GENOMIC DNA]</scope>
    <source>
        <strain evidence="2">26THWARD</strain>
    </source>
</reference>
<evidence type="ECO:0000313" key="3">
    <source>
        <dbReference type="Proteomes" id="UP000189681"/>
    </source>
</evidence>
<dbReference type="EMBL" id="AYTS01000035">
    <property type="protein sequence ID" value="OOP57304.1"/>
    <property type="molecule type" value="Genomic_DNA"/>
</dbReference>
<protein>
    <recommendedName>
        <fullName evidence="1">DinB-like domain-containing protein</fullName>
    </recommendedName>
</protein>
<dbReference type="Pfam" id="PF12867">
    <property type="entry name" value="DinB_2"/>
    <property type="match status" value="1"/>
</dbReference>
<gene>
    <name evidence="2" type="ORF">AYP45_03880</name>
</gene>
<dbReference type="InterPro" id="IPR024775">
    <property type="entry name" value="DinB-like"/>
</dbReference>
<organism evidence="2 3">
    <name type="scientific">Candidatus Brocadia carolinensis</name>
    <dbReference type="NCBI Taxonomy" id="1004156"/>
    <lineage>
        <taxon>Bacteria</taxon>
        <taxon>Pseudomonadati</taxon>
        <taxon>Planctomycetota</taxon>
        <taxon>Candidatus Brocadiia</taxon>
        <taxon>Candidatus Brocadiales</taxon>
        <taxon>Candidatus Brocadiaceae</taxon>
        <taxon>Candidatus Brocadia</taxon>
    </lineage>
</organism>
<dbReference type="AlphaFoldDB" id="A0A1V4AVZ9"/>
<dbReference type="SUPFAM" id="SSF109854">
    <property type="entry name" value="DinB/YfiT-like putative metalloenzymes"/>
    <property type="match status" value="1"/>
</dbReference>
<dbReference type="Gene3D" id="1.20.120.450">
    <property type="entry name" value="dinb family like domain"/>
    <property type="match status" value="1"/>
</dbReference>
<sequence>MMTREERMQKIELYGKGFVQLTEALKQFPKEMWLFKPSPDRWSIHEIIIHIADSEANAYVKCRKLIAEPGKPISAYDQDKWSAAFHYLDQSTEEALELFRRLRLLSYKLIKALPEPIWVKSVSSQENETFALDDWLEIYEQHIPGHIRQMKKRHDEWKQKCLK</sequence>
<dbReference type="InterPro" id="IPR034660">
    <property type="entry name" value="DinB/YfiT-like"/>
</dbReference>
<feature type="domain" description="DinB-like" evidence="1">
    <location>
        <begin position="21"/>
        <end position="150"/>
    </location>
</feature>
<dbReference type="Proteomes" id="UP000189681">
    <property type="component" value="Unassembled WGS sequence"/>
</dbReference>
<evidence type="ECO:0000313" key="2">
    <source>
        <dbReference type="EMBL" id="OOP57304.1"/>
    </source>
</evidence>
<dbReference type="STRING" id="1004156.AYP45_03880"/>
<name>A0A1V4AVZ9_9BACT</name>